<dbReference type="EMBL" id="JACU01000008">
    <property type="protein sequence ID" value="KMS52707.1"/>
    <property type="molecule type" value="Genomic_DNA"/>
</dbReference>
<name>A0A0J7XLY0_9SPHN</name>
<organism evidence="1 2">
    <name type="scientific">Novosphingobium barchaimii LL02</name>
    <dbReference type="NCBI Taxonomy" id="1114963"/>
    <lineage>
        <taxon>Bacteria</taxon>
        <taxon>Pseudomonadati</taxon>
        <taxon>Pseudomonadota</taxon>
        <taxon>Alphaproteobacteria</taxon>
        <taxon>Sphingomonadales</taxon>
        <taxon>Sphingomonadaceae</taxon>
        <taxon>Novosphingobium</taxon>
    </lineage>
</organism>
<gene>
    <name evidence="1" type="ORF">V474_24500</name>
</gene>
<dbReference type="Proteomes" id="UP000052268">
    <property type="component" value="Unassembled WGS sequence"/>
</dbReference>
<dbReference type="AlphaFoldDB" id="A0A0J7XLY0"/>
<evidence type="ECO:0000313" key="2">
    <source>
        <dbReference type="Proteomes" id="UP000052268"/>
    </source>
</evidence>
<proteinExistence type="predicted"/>
<keyword evidence="2" id="KW-1185">Reference proteome</keyword>
<protein>
    <submittedName>
        <fullName evidence="1">Uncharacterized protein</fullName>
    </submittedName>
</protein>
<sequence>MPCHRATRSKSCTISNARRARSLNLGRGILGLMIGPKITTVFRSRWNALFWSAGVLLTAYCSIPSPDDDDGQDKAKTMQQITEALKTPATTGN</sequence>
<accession>A0A0J7XLY0</accession>
<reference evidence="1 2" key="1">
    <citation type="journal article" date="2015" name="G3 (Bethesda)">
        <title>Insights into Ongoing Evolution of the Hexachlorocyclohexane Catabolic Pathway from Comparative Genomics of Ten Sphingomonadaceae Strains.</title>
        <authorList>
            <person name="Pearce S.L."/>
            <person name="Oakeshott J.G."/>
            <person name="Pandey G."/>
        </authorList>
    </citation>
    <scope>NUCLEOTIDE SEQUENCE [LARGE SCALE GENOMIC DNA]</scope>
    <source>
        <strain evidence="1 2">LL02</strain>
    </source>
</reference>
<evidence type="ECO:0000313" key="1">
    <source>
        <dbReference type="EMBL" id="KMS52707.1"/>
    </source>
</evidence>
<comment type="caution">
    <text evidence="1">The sequence shown here is derived from an EMBL/GenBank/DDBJ whole genome shotgun (WGS) entry which is preliminary data.</text>
</comment>
<dbReference type="PATRIC" id="fig|1114963.3.peg.3754"/>